<dbReference type="EMBL" id="KN837339">
    <property type="protein sequence ID" value="KIJ27308.1"/>
    <property type="molecule type" value="Genomic_DNA"/>
</dbReference>
<dbReference type="HOGENOM" id="CLU_672964_0_0_1"/>
<evidence type="ECO:0000313" key="3">
    <source>
        <dbReference type="EMBL" id="KIJ27308.1"/>
    </source>
</evidence>
<name>A0A0C9TDL4_SPHS4</name>
<feature type="compositionally biased region" description="Low complexity" evidence="1">
    <location>
        <begin position="101"/>
        <end position="111"/>
    </location>
</feature>
<feature type="compositionally biased region" description="Gly residues" evidence="1">
    <location>
        <begin position="320"/>
        <end position="329"/>
    </location>
</feature>
<evidence type="ECO:0000313" key="4">
    <source>
        <dbReference type="Proteomes" id="UP000054279"/>
    </source>
</evidence>
<feature type="region of interest" description="Disordered" evidence="1">
    <location>
        <begin position="1"/>
        <end position="68"/>
    </location>
</feature>
<evidence type="ECO:0000256" key="1">
    <source>
        <dbReference type="SAM" id="MobiDB-lite"/>
    </source>
</evidence>
<feature type="compositionally biased region" description="Basic and acidic residues" evidence="1">
    <location>
        <begin position="126"/>
        <end position="156"/>
    </location>
</feature>
<feature type="compositionally biased region" description="Low complexity" evidence="1">
    <location>
        <begin position="194"/>
        <end position="207"/>
    </location>
</feature>
<proteinExistence type="predicted"/>
<feature type="region of interest" description="Disordered" evidence="1">
    <location>
        <begin position="84"/>
        <end position="332"/>
    </location>
</feature>
<feature type="compositionally biased region" description="Basic and acidic residues" evidence="1">
    <location>
        <begin position="23"/>
        <end position="35"/>
    </location>
</feature>
<dbReference type="OrthoDB" id="10638619at2759"/>
<accession>A0A0C9TDL4</accession>
<feature type="compositionally biased region" description="Low complexity" evidence="1">
    <location>
        <begin position="290"/>
        <end position="300"/>
    </location>
</feature>
<keyword evidence="2" id="KW-0812">Transmembrane</keyword>
<keyword evidence="4" id="KW-1185">Reference proteome</keyword>
<feature type="compositionally biased region" description="Low complexity" evidence="1">
    <location>
        <begin position="233"/>
        <end position="263"/>
    </location>
</feature>
<sequence length="409" mass="44761">MTPSRRTSTSATTTTTTHTTPVSEHDPKPHPDEFGRVPSPTLSHDDFASTSATSTSSLRRKGSIFRTTAGLVVKKTRLSALFRRDAVPVLEQDPPVPWVGSSAPASLPPASFEKDRVKISVRPKPKRGEERTGSNRSEERESERARERARERERRRQGFGFASMPAIQDVSTDVAGHPVPTASGSRLAGPPPSSFSDPFQQQQQRPHSNPHPHPQAQPHPHQRSESNPNITVTSHLPSQPQSTSQHPPRTSTSSPTSRTSLSTPTPPSFLSPFWYRPEEFDKLSSRSGPGSVKSGSHLSVGSGGGQGYIRPLTVPPGTVRDGGGGGGGHNHTMSEPIMSFRYDYERMPAVRGNVGAGNAGTVGKTWRMRMSGLWRQSVGIVYVFFIIIFIILWVLMRFFFGRMGRHSHS</sequence>
<organism evidence="3 4">
    <name type="scientific">Sphaerobolus stellatus (strain SS14)</name>
    <dbReference type="NCBI Taxonomy" id="990650"/>
    <lineage>
        <taxon>Eukaryota</taxon>
        <taxon>Fungi</taxon>
        <taxon>Dikarya</taxon>
        <taxon>Basidiomycota</taxon>
        <taxon>Agaricomycotina</taxon>
        <taxon>Agaricomycetes</taxon>
        <taxon>Phallomycetidae</taxon>
        <taxon>Geastrales</taxon>
        <taxon>Sphaerobolaceae</taxon>
        <taxon>Sphaerobolus</taxon>
    </lineage>
</organism>
<feature type="compositionally biased region" description="Low complexity" evidence="1">
    <location>
        <begin position="48"/>
        <end position="57"/>
    </location>
</feature>
<dbReference type="Proteomes" id="UP000054279">
    <property type="component" value="Unassembled WGS sequence"/>
</dbReference>
<keyword evidence="2" id="KW-0472">Membrane</keyword>
<feature type="transmembrane region" description="Helical" evidence="2">
    <location>
        <begin position="379"/>
        <end position="400"/>
    </location>
</feature>
<evidence type="ECO:0000256" key="2">
    <source>
        <dbReference type="SAM" id="Phobius"/>
    </source>
</evidence>
<keyword evidence="2" id="KW-1133">Transmembrane helix</keyword>
<reference evidence="3 4" key="1">
    <citation type="submission" date="2014-06" db="EMBL/GenBank/DDBJ databases">
        <title>Evolutionary Origins and Diversification of the Mycorrhizal Mutualists.</title>
        <authorList>
            <consortium name="DOE Joint Genome Institute"/>
            <consortium name="Mycorrhizal Genomics Consortium"/>
            <person name="Kohler A."/>
            <person name="Kuo A."/>
            <person name="Nagy L.G."/>
            <person name="Floudas D."/>
            <person name="Copeland A."/>
            <person name="Barry K.W."/>
            <person name="Cichocki N."/>
            <person name="Veneault-Fourrey C."/>
            <person name="LaButti K."/>
            <person name="Lindquist E.A."/>
            <person name="Lipzen A."/>
            <person name="Lundell T."/>
            <person name="Morin E."/>
            <person name="Murat C."/>
            <person name="Riley R."/>
            <person name="Ohm R."/>
            <person name="Sun H."/>
            <person name="Tunlid A."/>
            <person name="Henrissat B."/>
            <person name="Grigoriev I.V."/>
            <person name="Hibbett D.S."/>
            <person name="Martin F."/>
        </authorList>
    </citation>
    <scope>NUCLEOTIDE SEQUENCE [LARGE SCALE GENOMIC DNA]</scope>
    <source>
        <strain evidence="3 4">SS14</strain>
    </source>
</reference>
<dbReference type="AlphaFoldDB" id="A0A0C9TDL4"/>
<feature type="compositionally biased region" description="Low complexity" evidence="1">
    <location>
        <begin position="1"/>
        <end position="21"/>
    </location>
</feature>
<gene>
    <name evidence="3" type="ORF">M422DRAFT_55126</name>
</gene>
<protein>
    <submittedName>
        <fullName evidence="3">Uncharacterized protein</fullName>
    </submittedName>
</protein>